<evidence type="ECO:0000313" key="2">
    <source>
        <dbReference type="EMBL" id="EAT80529.1"/>
    </source>
</evidence>
<reference evidence="3" key="1">
    <citation type="journal article" date="2007" name="Plant Cell">
        <title>Dothideomycete-plant interactions illuminated by genome sequencing and EST analysis of the wheat pathogen Stagonospora nodorum.</title>
        <authorList>
            <person name="Hane J.K."/>
            <person name="Lowe R.G."/>
            <person name="Solomon P.S."/>
            <person name="Tan K.C."/>
            <person name="Schoch C.L."/>
            <person name="Spatafora J.W."/>
            <person name="Crous P.W."/>
            <person name="Kodira C."/>
            <person name="Birren B.W."/>
            <person name="Galagan J.E."/>
            <person name="Torriani S.F."/>
            <person name="McDonald B.A."/>
            <person name="Oliver R.P."/>
        </authorList>
    </citation>
    <scope>NUCLEOTIDE SEQUENCE [LARGE SCALE GENOMIC DNA]</scope>
    <source>
        <strain evidence="3">SN15 / ATCC MYA-4574 / FGSC 10173</strain>
    </source>
</reference>
<proteinExistence type="predicted"/>
<gene>
    <name evidence="2" type="ORF">SNOG_12117</name>
</gene>
<protein>
    <submittedName>
        <fullName evidence="2">Uncharacterized protein</fullName>
    </submittedName>
</protein>
<dbReference type="AlphaFoldDB" id="Q0U7Z7"/>
<dbReference type="HOGENOM" id="CLU_2574648_0_0_1"/>
<dbReference type="Proteomes" id="UP000001055">
    <property type="component" value="Unassembled WGS sequence"/>
</dbReference>
<sequence>MPTIMQEGHSGIASGTCTSWTGRMRGEGDSTAQHMTAVRRAAFVNGGPSAWLDHQSVRVKLALEADPGKVPVNSLPSRAAT</sequence>
<dbReference type="EMBL" id="CH445345">
    <property type="protein sequence ID" value="EAT80529.1"/>
    <property type="molecule type" value="Genomic_DNA"/>
</dbReference>
<accession>Q0U7Z7</accession>
<evidence type="ECO:0000256" key="1">
    <source>
        <dbReference type="SAM" id="MobiDB-lite"/>
    </source>
</evidence>
<dbReference type="InParanoid" id="Q0U7Z7"/>
<dbReference type="GeneID" id="5979260"/>
<feature type="region of interest" description="Disordered" evidence="1">
    <location>
        <begin position="1"/>
        <end position="31"/>
    </location>
</feature>
<organism evidence="2 3">
    <name type="scientific">Phaeosphaeria nodorum (strain SN15 / ATCC MYA-4574 / FGSC 10173)</name>
    <name type="common">Glume blotch fungus</name>
    <name type="synonym">Parastagonospora nodorum</name>
    <dbReference type="NCBI Taxonomy" id="321614"/>
    <lineage>
        <taxon>Eukaryota</taxon>
        <taxon>Fungi</taxon>
        <taxon>Dikarya</taxon>
        <taxon>Ascomycota</taxon>
        <taxon>Pezizomycotina</taxon>
        <taxon>Dothideomycetes</taxon>
        <taxon>Pleosporomycetidae</taxon>
        <taxon>Pleosporales</taxon>
        <taxon>Pleosporineae</taxon>
        <taxon>Phaeosphaeriaceae</taxon>
        <taxon>Parastagonospora</taxon>
    </lineage>
</organism>
<evidence type="ECO:0000313" key="3">
    <source>
        <dbReference type="Proteomes" id="UP000001055"/>
    </source>
</evidence>
<dbReference type="RefSeq" id="XP_001802350.1">
    <property type="nucleotide sequence ID" value="XM_001802298.1"/>
</dbReference>
<dbReference type="KEGG" id="pno:SNOG_12117"/>
<name>Q0U7Z7_PHANO</name>